<dbReference type="PANTHER" id="PTHR48436:SF1">
    <property type="entry name" value="2, PUTATIVE-RELATED"/>
    <property type="match status" value="1"/>
</dbReference>
<gene>
    <name evidence="1" type="ORF">CCACVL1_19284</name>
</gene>
<evidence type="ECO:0000313" key="2">
    <source>
        <dbReference type="Proteomes" id="UP000188268"/>
    </source>
</evidence>
<reference evidence="1 2" key="1">
    <citation type="submission" date="2013-09" db="EMBL/GenBank/DDBJ databases">
        <title>Corchorus capsularis genome sequencing.</title>
        <authorList>
            <person name="Alam M."/>
            <person name="Haque M.S."/>
            <person name="Islam M.S."/>
            <person name="Emdad E.M."/>
            <person name="Islam M.M."/>
            <person name="Ahmed B."/>
            <person name="Halim A."/>
            <person name="Hossen Q.M.M."/>
            <person name="Hossain M.Z."/>
            <person name="Ahmed R."/>
            <person name="Khan M.M."/>
            <person name="Islam R."/>
            <person name="Rashid M.M."/>
            <person name="Khan S.A."/>
            <person name="Rahman M.S."/>
            <person name="Alam M."/>
        </authorList>
    </citation>
    <scope>NUCLEOTIDE SEQUENCE [LARGE SCALE GENOMIC DNA]</scope>
    <source>
        <strain evidence="2">cv. CVL-1</strain>
        <tissue evidence="1">Whole seedling</tissue>
    </source>
</reference>
<dbReference type="AlphaFoldDB" id="A0A1R3HHJ4"/>
<dbReference type="OrthoDB" id="777193at2759"/>
<keyword evidence="2" id="KW-1185">Reference proteome</keyword>
<dbReference type="Gramene" id="OMO69770">
    <property type="protein sequence ID" value="OMO69770"/>
    <property type="gene ID" value="CCACVL1_19284"/>
</dbReference>
<dbReference type="STRING" id="210143.A0A1R3HHJ4"/>
<protein>
    <submittedName>
        <fullName evidence="1">Uncharacterized protein</fullName>
    </submittedName>
</protein>
<proteinExistence type="predicted"/>
<accession>A0A1R3HHJ4</accession>
<dbReference type="PANTHER" id="PTHR48436">
    <property type="entry name" value="2, PUTATIVE-RELATED"/>
    <property type="match status" value="1"/>
</dbReference>
<name>A0A1R3HHJ4_COCAP</name>
<sequence>MEHEEQEACLMFHNSYPCAYYVQSPSTLSHADSATAGNNSPIKNADADVSRFTLSRYSSSRGSNNSFLHLQQHDKKINHVDADPMAAVNRLIIIDQYPVVDHDDDDDYEYQQAGGGWWWSFSIALLVFYIATKPPPPQFSIKMARVGEFGLGEGVDASGVTTKILTCNCSIHLLIDNKSKLFGLHIHPPILDISFQRLPPFAISRVNN</sequence>
<dbReference type="InterPro" id="IPR055276">
    <property type="entry name" value="NHL41-like"/>
</dbReference>
<comment type="caution">
    <text evidence="1">The sequence shown here is derived from an EMBL/GenBank/DDBJ whole genome shotgun (WGS) entry which is preliminary data.</text>
</comment>
<evidence type="ECO:0000313" key="1">
    <source>
        <dbReference type="EMBL" id="OMO69770.1"/>
    </source>
</evidence>
<dbReference type="EMBL" id="AWWV01011969">
    <property type="protein sequence ID" value="OMO69770.1"/>
    <property type="molecule type" value="Genomic_DNA"/>
</dbReference>
<dbReference type="Proteomes" id="UP000188268">
    <property type="component" value="Unassembled WGS sequence"/>
</dbReference>
<organism evidence="1 2">
    <name type="scientific">Corchorus capsularis</name>
    <name type="common">Jute</name>
    <dbReference type="NCBI Taxonomy" id="210143"/>
    <lineage>
        <taxon>Eukaryota</taxon>
        <taxon>Viridiplantae</taxon>
        <taxon>Streptophyta</taxon>
        <taxon>Embryophyta</taxon>
        <taxon>Tracheophyta</taxon>
        <taxon>Spermatophyta</taxon>
        <taxon>Magnoliopsida</taxon>
        <taxon>eudicotyledons</taxon>
        <taxon>Gunneridae</taxon>
        <taxon>Pentapetalae</taxon>
        <taxon>rosids</taxon>
        <taxon>malvids</taxon>
        <taxon>Malvales</taxon>
        <taxon>Malvaceae</taxon>
        <taxon>Grewioideae</taxon>
        <taxon>Apeibeae</taxon>
        <taxon>Corchorus</taxon>
    </lineage>
</organism>
<dbReference type="OMA" id="ETEPSTC"/>